<protein>
    <submittedName>
        <fullName evidence="1">Uncharacterized protein</fullName>
    </submittedName>
</protein>
<dbReference type="OrthoDB" id="670969at2"/>
<dbReference type="Pfam" id="PF22105">
    <property type="entry name" value="DUF6943"/>
    <property type="match status" value="1"/>
</dbReference>
<proteinExistence type="predicted"/>
<name>A0A1M7A451_9BACT</name>
<dbReference type="InterPro" id="IPR054223">
    <property type="entry name" value="DUF6943"/>
</dbReference>
<keyword evidence="2" id="KW-1185">Reference proteome</keyword>
<gene>
    <name evidence="1" type="ORF">SAMN05444266_103119</name>
</gene>
<dbReference type="Proteomes" id="UP000184420">
    <property type="component" value="Unassembled WGS sequence"/>
</dbReference>
<dbReference type="RefSeq" id="WP_073079791.1">
    <property type="nucleotide sequence ID" value="NZ_FRBL01000003.1"/>
</dbReference>
<evidence type="ECO:0000313" key="1">
    <source>
        <dbReference type="EMBL" id="SHL37522.1"/>
    </source>
</evidence>
<accession>A0A1M7A451</accession>
<organism evidence="1 2">
    <name type="scientific">Chitinophaga jiangningensis</name>
    <dbReference type="NCBI Taxonomy" id="1419482"/>
    <lineage>
        <taxon>Bacteria</taxon>
        <taxon>Pseudomonadati</taxon>
        <taxon>Bacteroidota</taxon>
        <taxon>Chitinophagia</taxon>
        <taxon>Chitinophagales</taxon>
        <taxon>Chitinophagaceae</taxon>
        <taxon>Chitinophaga</taxon>
    </lineage>
</organism>
<reference evidence="1 2" key="1">
    <citation type="submission" date="2016-11" db="EMBL/GenBank/DDBJ databases">
        <authorList>
            <person name="Jaros S."/>
            <person name="Januszkiewicz K."/>
            <person name="Wedrychowicz H."/>
        </authorList>
    </citation>
    <scope>NUCLEOTIDE SEQUENCE [LARGE SCALE GENOMIC DNA]</scope>
    <source>
        <strain evidence="1 2">DSM 27406</strain>
    </source>
</reference>
<dbReference type="AlphaFoldDB" id="A0A1M7A451"/>
<dbReference type="EMBL" id="FRBL01000003">
    <property type="protein sequence ID" value="SHL37522.1"/>
    <property type="molecule type" value="Genomic_DNA"/>
</dbReference>
<evidence type="ECO:0000313" key="2">
    <source>
        <dbReference type="Proteomes" id="UP000184420"/>
    </source>
</evidence>
<sequence length="134" mass="15838">MESFKLKTFNPKKPSENVAFYCLMKGANAGKPTYKSRDYCYEFICEPDRAVFYYSVVKLMWEVGIYRLYTTGWSFKTISIKYLTCVLESTLVAHQYISDYLGNFYFLQGKPLVDKEKILLHKMFIRLIELEKVT</sequence>